<proteinExistence type="predicted"/>
<feature type="signal peptide" evidence="1">
    <location>
        <begin position="1"/>
        <end position="20"/>
    </location>
</feature>
<dbReference type="EMBL" id="WHWB01034488">
    <property type="protein sequence ID" value="KAJ7409183.1"/>
    <property type="molecule type" value="Genomic_DNA"/>
</dbReference>
<protein>
    <submittedName>
        <fullName evidence="2">Uncharacterized protein</fullName>
    </submittedName>
</protein>
<reference evidence="2" key="1">
    <citation type="submission" date="2019-10" db="EMBL/GenBank/DDBJ databases">
        <authorList>
            <person name="Soares A.E.R."/>
            <person name="Aleixo A."/>
            <person name="Schneider P."/>
            <person name="Miyaki C.Y."/>
            <person name="Schneider M.P."/>
            <person name="Mello C."/>
            <person name="Vasconcelos A.T.R."/>
        </authorList>
    </citation>
    <scope>NUCLEOTIDE SEQUENCE</scope>
    <source>
        <tissue evidence="2">Muscle</tissue>
    </source>
</reference>
<sequence>MAPLMAHVIVLLSLVFATSSTQTDDFDNPTSENLNNMEVLGLHAIIQVCYYLHYLQDMEVNLILFITFFELTEVFDFPIILIIKFEITVPPPL</sequence>
<gene>
    <name evidence="2" type="ORF">WISP_116071</name>
</gene>
<feature type="chain" id="PRO_5046071942" evidence="1">
    <location>
        <begin position="21"/>
        <end position="93"/>
    </location>
</feature>
<keyword evidence="3" id="KW-1185">Reference proteome</keyword>
<dbReference type="Proteomes" id="UP001145742">
    <property type="component" value="Unassembled WGS sequence"/>
</dbReference>
<name>A0ABQ9CTW4_9PASS</name>
<organism evidence="2 3">
    <name type="scientific">Willisornis vidua</name>
    <name type="common">Xingu scale-backed antbird</name>
    <dbReference type="NCBI Taxonomy" id="1566151"/>
    <lineage>
        <taxon>Eukaryota</taxon>
        <taxon>Metazoa</taxon>
        <taxon>Chordata</taxon>
        <taxon>Craniata</taxon>
        <taxon>Vertebrata</taxon>
        <taxon>Euteleostomi</taxon>
        <taxon>Archelosauria</taxon>
        <taxon>Archosauria</taxon>
        <taxon>Dinosauria</taxon>
        <taxon>Saurischia</taxon>
        <taxon>Theropoda</taxon>
        <taxon>Coelurosauria</taxon>
        <taxon>Aves</taxon>
        <taxon>Neognathae</taxon>
        <taxon>Neoaves</taxon>
        <taxon>Telluraves</taxon>
        <taxon>Australaves</taxon>
        <taxon>Passeriformes</taxon>
        <taxon>Thamnophilidae</taxon>
        <taxon>Willisornis</taxon>
    </lineage>
</organism>
<comment type="caution">
    <text evidence="2">The sequence shown here is derived from an EMBL/GenBank/DDBJ whole genome shotgun (WGS) entry which is preliminary data.</text>
</comment>
<accession>A0ABQ9CTW4</accession>
<evidence type="ECO:0000313" key="3">
    <source>
        <dbReference type="Proteomes" id="UP001145742"/>
    </source>
</evidence>
<keyword evidence="1" id="KW-0732">Signal</keyword>
<evidence type="ECO:0000313" key="2">
    <source>
        <dbReference type="EMBL" id="KAJ7409183.1"/>
    </source>
</evidence>
<evidence type="ECO:0000256" key="1">
    <source>
        <dbReference type="SAM" id="SignalP"/>
    </source>
</evidence>